<accession>A0A974HB45</accession>
<name>A0A974HB45_XENLA</name>
<evidence type="ECO:0000313" key="2">
    <source>
        <dbReference type="EMBL" id="OCT71270.1"/>
    </source>
</evidence>
<evidence type="ECO:0000313" key="3">
    <source>
        <dbReference type="Proteomes" id="UP000694892"/>
    </source>
</evidence>
<reference evidence="3" key="1">
    <citation type="journal article" date="2016" name="Nature">
        <title>Genome evolution in the allotetraploid frog Xenopus laevis.</title>
        <authorList>
            <person name="Session A.M."/>
            <person name="Uno Y."/>
            <person name="Kwon T."/>
            <person name="Chapman J.A."/>
            <person name="Toyoda A."/>
            <person name="Takahashi S."/>
            <person name="Fukui A."/>
            <person name="Hikosaka A."/>
            <person name="Suzuki A."/>
            <person name="Kondo M."/>
            <person name="van Heeringen S.J."/>
            <person name="Quigley I."/>
            <person name="Heinz S."/>
            <person name="Ogino H."/>
            <person name="Ochi H."/>
            <person name="Hellsten U."/>
            <person name="Lyons J.B."/>
            <person name="Simakov O."/>
            <person name="Putnam N."/>
            <person name="Stites J."/>
            <person name="Kuroki Y."/>
            <person name="Tanaka T."/>
            <person name="Michiue T."/>
            <person name="Watanabe M."/>
            <person name="Bogdanovic O."/>
            <person name="Lister R."/>
            <person name="Georgiou G."/>
            <person name="Paranjpe S.S."/>
            <person name="van Kruijsbergen I."/>
            <person name="Shu S."/>
            <person name="Carlson J."/>
            <person name="Kinoshita T."/>
            <person name="Ohta Y."/>
            <person name="Mawaribuchi S."/>
            <person name="Jenkins J."/>
            <person name="Grimwood J."/>
            <person name="Schmutz J."/>
            <person name="Mitros T."/>
            <person name="Mozaffari S.V."/>
            <person name="Suzuki Y."/>
            <person name="Haramoto Y."/>
            <person name="Yamamoto T.S."/>
            <person name="Takagi C."/>
            <person name="Heald R."/>
            <person name="Miller K."/>
            <person name="Haudenschild C."/>
            <person name="Kitzman J."/>
            <person name="Nakayama T."/>
            <person name="Izutsu Y."/>
            <person name="Robert J."/>
            <person name="Fortriede J."/>
            <person name="Burns K."/>
            <person name="Lotay V."/>
            <person name="Karimi K."/>
            <person name="Yasuoka Y."/>
            <person name="Dichmann D.S."/>
            <person name="Flajnik M.F."/>
            <person name="Houston D.W."/>
            <person name="Shendure J."/>
            <person name="DuPasquier L."/>
            <person name="Vize P.D."/>
            <person name="Zorn A.M."/>
            <person name="Ito M."/>
            <person name="Marcotte E.M."/>
            <person name="Wallingford J.B."/>
            <person name="Ito Y."/>
            <person name="Asashima M."/>
            <person name="Ueno N."/>
            <person name="Matsuda Y."/>
            <person name="Veenstra G.J."/>
            <person name="Fujiyama A."/>
            <person name="Harland R.M."/>
            <person name="Taira M."/>
            <person name="Rokhsar D.S."/>
        </authorList>
    </citation>
    <scope>NUCLEOTIDE SEQUENCE [LARGE SCALE GENOMIC DNA]</scope>
    <source>
        <strain evidence="3">J</strain>
    </source>
</reference>
<dbReference type="EMBL" id="CM004478">
    <property type="protein sequence ID" value="OCT71270.1"/>
    <property type="molecule type" value="Genomic_DNA"/>
</dbReference>
<keyword evidence="1" id="KW-0812">Transmembrane</keyword>
<evidence type="ECO:0000256" key="1">
    <source>
        <dbReference type="SAM" id="Phobius"/>
    </source>
</evidence>
<proteinExistence type="predicted"/>
<keyword evidence="1" id="KW-0472">Membrane</keyword>
<gene>
    <name evidence="2" type="ORF">XELAEV_18034248mg</name>
</gene>
<dbReference type="AlphaFoldDB" id="A0A974HB45"/>
<sequence>MMKKNTILHGTGCYFLLHMDNTSFITDTLYQCVALVFHSQLFSAMFLVCNIYIYITCWELGVATINSAPASYVVGEASIVPSHAEPTWETFAPSPQVPECYRFVQKQIM</sequence>
<keyword evidence="1" id="KW-1133">Transmembrane helix</keyword>
<dbReference type="Proteomes" id="UP000694892">
    <property type="component" value="Chromosome 7L"/>
</dbReference>
<protein>
    <submittedName>
        <fullName evidence="2">Uncharacterized protein</fullName>
    </submittedName>
</protein>
<feature type="transmembrane region" description="Helical" evidence="1">
    <location>
        <begin position="35"/>
        <end position="55"/>
    </location>
</feature>
<organism evidence="2 3">
    <name type="scientific">Xenopus laevis</name>
    <name type="common">African clawed frog</name>
    <dbReference type="NCBI Taxonomy" id="8355"/>
    <lineage>
        <taxon>Eukaryota</taxon>
        <taxon>Metazoa</taxon>
        <taxon>Chordata</taxon>
        <taxon>Craniata</taxon>
        <taxon>Vertebrata</taxon>
        <taxon>Euteleostomi</taxon>
        <taxon>Amphibia</taxon>
        <taxon>Batrachia</taxon>
        <taxon>Anura</taxon>
        <taxon>Pipoidea</taxon>
        <taxon>Pipidae</taxon>
        <taxon>Xenopodinae</taxon>
        <taxon>Xenopus</taxon>
        <taxon>Xenopus</taxon>
    </lineage>
</organism>